<name>A0A1E7F070_9STRA</name>
<sequence>MICWRIRQAQLISMLLGFDKRIVLFPEQSIEFLRYYYYYYRIYFSSDESMSHHVDVDSDSDSDVDG</sequence>
<dbReference type="InParanoid" id="A0A1E7F070"/>
<dbReference type="Proteomes" id="UP000095751">
    <property type="component" value="Unassembled WGS sequence"/>
</dbReference>
<proteinExistence type="predicted"/>
<evidence type="ECO:0000313" key="2">
    <source>
        <dbReference type="Proteomes" id="UP000095751"/>
    </source>
</evidence>
<dbReference type="EMBL" id="KV784367">
    <property type="protein sequence ID" value="OEU11454.1"/>
    <property type="molecule type" value="Genomic_DNA"/>
</dbReference>
<gene>
    <name evidence="1" type="ORF">FRACYDRAFT_270744</name>
</gene>
<dbReference type="KEGG" id="fcy:FRACYDRAFT_270744"/>
<protein>
    <submittedName>
        <fullName evidence="1">Uncharacterized protein</fullName>
    </submittedName>
</protein>
<organism evidence="1 2">
    <name type="scientific">Fragilariopsis cylindrus CCMP1102</name>
    <dbReference type="NCBI Taxonomy" id="635003"/>
    <lineage>
        <taxon>Eukaryota</taxon>
        <taxon>Sar</taxon>
        <taxon>Stramenopiles</taxon>
        <taxon>Ochrophyta</taxon>
        <taxon>Bacillariophyta</taxon>
        <taxon>Bacillariophyceae</taxon>
        <taxon>Bacillariophycidae</taxon>
        <taxon>Bacillariales</taxon>
        <taxon>Bacillariaceae</taxon>
        <taxon>Fragilariopsis</taxon>
    </lineage>
</organism>
<dbReference type="AlphaFoldDB" id="A0A1E7F070"/>
<keyword evidence="2" id="KW-1185">Reference proteome</keyword>
<accession>A0A1E7F070</accession>
<evidence type="ECO:0000313" key="1">
    <source>
        <dbReference type="EMBL" id="OEU11454.1"/>
    </source>
</evidence>
<reference evidence="1 2" key="1">
    <citation type="submission" date="2016-09" db="EMBL/GenBank/DDBJ databases">
        <title>Extensive genetic diversity and differential bi-allelic expression allows diatom success in the polar Southern Ocean.</title>
        <authorList>
            <consortium name="DOE Joint Genome Institute"/>
            <person name="Mock T."/>
            <person name="Otillar R.P."/>
            <person name="Strauss J."/>
            <person name="Dupont C."/>
            <person name="Frickenhaus S."/>
            <person name="Maumus F."/>
            <person name="Mcmullan M."/>
            <person name="Sanges R."/>
            <person name="Schmutz J."/>
            <person name="Toseland A."/>
            <person name="Valas R."/>
            <person name="Veluchamy A."/>
            <person name="Ward B.J."/>
            <person name="Allen A."/>
            <person name="Barry K."/>
            <person name="Falciatore A."/>
            <person name="Ferrante M."/>
            <person name="Fortunato A.E."/>
            <person name="Gloeckner G."/>
            <person name="Gruber A."/>
            <person name="Hipkin R."/>
            <person name="Janech M."/>
            <person name="Kroth P."/>
            <person name="Leese F."/>
            <person name="Lindquist E."/>
            <person name="Lyon B.R."/>
            <person name="Martin J."/>
            <person name="Mayer C."/>
            <person name="Parker M."/>
            <person name="Quesneville H."/>
            <person name="Raymond J."/>
            <person name="Uhlig C."/>
            <person name="Valentin K.U."/>
            <person name="Worden A.Z."/>
            <person name="Armbrust E.V."/>
            <person name="Bowler C."/>
            <person name="Green B."/>
            <person name="Moulton V."/>
            <person name="Van Oosterhout C."/>
            <person name="Grigoriev I."/>
        </authorList>
    </citation>
    <scope>NUCLEOTIDE SEQUENCE [LARGE SCALE GENOMIC DNA]</scope>
    <source>
        <strain evidence="1 2">CCMP1102</strain>
    </source>
</reference>